<proteinExistence type="predicted"/>
<keyword evidence="2" id="KW-1185">Reference proteome</keyword>
<sequence>MDAFDDPAAQDALDDSAAQKAFGDPIASRPWHSTLLSYPVAQVHRVRIRREKRSLERLFDRILLATHPLIVFQAENSEWELVWTPETDPIYGRVARSFIRRLQTWVATPPSQRTEVITAEEIATLWMHIRRFRKFEKEVKMYLKCNEEMGHARGKWFGDPRVKRVLMRQSRDRRSRMRNCVSADEV</sequence>
<dbReference type="EMBL" id="CADEHS020000010">
    <property type="protein sequence ID" value="CAG9946266.1"/>
    <property type="molecule type" value="Genomic_DNA"/>
</dbReference>
<reference evidence="1" key="1">
    <citation type="submission" date="2020-04" db="EMBL/GenBank/DDBJ databases">
        <authorList>
            <person name="Broberg M."/>
        </authorList>
    </citation>
    <scope>NUCLEOTIDE SEQUENCE</scope>
</reference>
<evidence type="ECO:0000313" key="2">
    <source>
        <dbReference type="Proteomes" id="UP000836387"/>
    </source>
</evidence>
<gene>
    <name evidence="1" type="ORF">CRV2_00005147</name>
</gene>
<name>A0ACA9TZ84_BIOOC</name>
<dbReference type="Proteomes" id="UP000836387">
    <property type="component" value="Unassembled WGS sequence"/>
</dbReference>
<evidence type="ECO:0000313" key="1">
    <source>
        <dbReference type="EMBL" id="CAG9946266.1"/>
    </source>
</evidence>
<accession>A0ACA9TZ84</accession>
<reference evidence="1" key="2">
    <citation type="submission" date="2021-10" db="EMBL/GenBank/DDBJ databases">
        <authorList>
            <person name="Piombo E."/>
        </authorList>
    </citation>
    <scope>NUCLEOTIDE SEQUENCE</scope>
</reference>
<protein>
    <submittedName>
        <fullName evidence="1">Uncharacterized protein</fullName>
    </submittedName>
</protein>
<comment type="caution">
    <text evidence="1">The sequence shown here is derived from an EMBL/GenBank/DDBJ whole genome shotgun (WGS) entry which is preliminary data.</text>
</comment>
<organism evidence="1 2">
    <name type="scientific">Clonostachys rosea f. rosea IK726</name>
    <dbReference type="NCBI Taxonomy" id="1349383"/>
    <lineage>
        <taxon>Eukaryota</taxon>
        <taxon>Fungi</taxon>
        <taxon>Dikarya</taxon>
        <taxon>Ascomycota</taxon>
        <taxon>Pezizomycotina</taxon>
        <taxon>Sordariomycetes</taxon>
        <taxon>Hypocreomycetidae</taxon>
        <taxon>Hypocreales</taxon>
        <taxon>Bionectriaceae</taxon>
        <taxon>Clonostachys</taxon>
    </lineage>
</organism>